<dbReference type="PANTHER" id="PTHR43004">
    <property type="entry name" value="TRK SYSTEM POTASSIUM UPTAKE PROTEIN"/>
    <property type="match status" value="1"/>
</dbReference>
<keyword evidence="4" id="KW-0560">Oxidoreductase</keyword>
<keyword evidence="2" id="KW-0285">Flavoprotein</keyword>
<protein>
    <recommendedName>
        <fullName evidence="9">FAD-binding domain-containing protein</fullName>
    </recommendedName>
</protein>
<evidence type="ECO:0000256" key="2">
    <source>
        <dbReference type="ARBA" id="ARBA00022630"/>
    </source>
</evidence>
<dbReference type="InterPro" id="IPR012941">
    <property type="entry name" value="Phe_hydrox_C_dim_dom"/>
</dbReference>
<name>A0A9P3C062_ASPVI</name>
<evidence type="ECO:0000256" key="1">
    <source>
        <dbReference type="ARBA" id="ARBA00007801"/>
    </source>
</evidence>
<dbReference type="SUPFAM" id="SSF51905">
    <property type="entry name" value="FAD/NAD(P)-binding domain"/>
    <property type="match status" value="1"/>
</dbReference>
<dbReference type="GeneID" id="66935869"/>
<evidence type="ECO:0008006" key="9">
    <source>
        <dbReference type="Google" id="ProtNLM"/>
    </source>
</evidence>
<sequence>MPSVNHRRWPGRSDGRLLGLAFPVADIRQSCAIQCPDNGSIMTAPRENRLVRRYIQVKGDKQLEQTAQDHSEDTPRALIKAAERIFLAGDAAHTHSPKAGQGMNVSMQDTYNLVWKLGSVITGAADPIILDTYESERRPVAEEHMKIDSVLVHAYEQEAKDAEGVDQVRDEYAGFMAGVKITYAPNMLVASNEKSGDRALAKNIAVGMRIQSFPVVNQADGSTIPLLNVLPSNGWWRLIVFSGDLRRPGVWERLTSFAETFSNAPTWHIVTRLRTQEGAALHSKLSWYMRVRERASTSWISRISFIHLMTSGVGLLEDIC</sequence>
<proteinExistence type="inferred from homology"/>
<comment type="similarity">
    <text evidence="1">Belongs to the PheA/TfdB FAD monooxygenase family.</text>
</comment>
<evidence type="ECO:0000256" key="3">
    <source>
        <dbReference type="ARBA" id="ARBA00022827"/>
    </source>
</evidence>
<dbReference type="Gene3D" id="3.50.50.60">
    <property type="entry name" value="FAD/NAD(P)-binding domain"/>
    <property type="match status" value="1"/>
</dbReference>
<accession>A0A9P3C062</accession>
<evidence type="ECO:0000259" key="6">
    <source>
        <dbReference type="Pfam" id="PF07976"/>
    </source>
</evidence>
<dbReference type="Pfam" id="PF01494">
    <property type="entry name" value="FAD_binding_3"/>
    <property type="match status" value="1"/>
</dbReference>
<gene>
    <name evidence="7" type="ORF">Aspvir_007887</name>
</gene>
<dbReference type="Gene3D" id="3.30.9.10">
    <property type="entry name" value="D-Amino Acid Oxidase, subunit A, domain 2"/>
    <property type="match status" value="1"/>
</dbReference>
<reference evidence="7 8" key="1">
    <citation type="submission" date="2021-02" db="EMBL/GenBank/DDBJ databases">
        <title>Pan-genome distribution and transcriptional activeness of fungal secondary metabolism genes in Aspergillus section Fumigati.</title>
        <authorList>
            <person name="Takahashi H."/>
            <person name="Umemura M."/>
            <person name="Ninomiya A."/>
            <person name="Kusuya Y."/>
            <person name="Urayama S."/>
            <person name="Shimizu M."/>
            <person name="Watanabe A."/>
            <person name="Kamei K."/>
            <person name="Yaguchi T."/>
            <person name="Hagiwara D."/>
        </authorList>
    </citation>
    <scope>NUCLEOTIDE SEQUENCE [LARGE SCALE GENOMIC DNA]</scope>
    <source>
        <strain evidence="7 8">IFM 47045</strain>
    </source>
</reference>
<evidence type="ECO:0000313" key="8">
    <source>
        <dbReference type="Proteomes" id="UP000710440"/>
    </source>
</evidence>
<organism evidence="7 8">
    <name type="scientific">Aspergillus viridinutans</name>
    <dbReference type="NCBI Taxonomy" id="75553"/>
    <lineage>
        <taxon>Eukaryota</taxon>
        <taxon>Fungi</taxon>
        <taxon>Dikarya</taxon>
        <taxon>Ascomycota</taxon>
        <taxon>Pezizomycotina</taxon>
        <taxon>Eurotiomycetes</taxon>
        <taxon>Eurotiomycetidae</taxon>
        <taxon>Eurotiales</taxon>
        <taxon>Aspergillaceae</taxon>
        <taxon>Aspergillus</taxon>
        <taxon>Aspergillus subgen. Fumigati</taxon>
    </lineage>
</organism>
<dbReference type="EMBL" id="BOPL01000006">
    <property type="protein sequence ID" value="GIK03813.1"/>
    <property type="molecule type" value="Genomic_DNA"/>
</dbReference>
<dbReference type="GO" id="GO:0071949">
    <property type="term" value="F:FAD binding"/>
    <property type="evidence" value="ECO:0007669"/>
    <property type="project" value="InterPro"/>
</dbReference>
<evidence type="ECO:0000256" key="4">
    <source>
        <dbReference type="ARBA" id="ARBA00023002"/>
    </source>
</evidence>
<feature type="domain" description="Phenol hydroxylase-like C-terminal dimerisation" evidence="6">
    <location>
        <begin position="181"/>
        <end position="275"/>
    </location>
</feature>
<dbReference type="InterPro" id="IPR038220">
    <property type="entry name" value="PHOX_C_sf"/>
</dbReference>
<evidence type="ECO:0000313" key="7">
    <source>
        <dbReference type="EMBL" id="GIK03813.1"/>
    </source>
</evidence>
<dbReference type="Gene3D" id="3.40.30.20">
    <property type="match status" value="1"/>
</dbReference>
<dbReference type="InterPro" id="IPR036249">
    <property type="entry name" value="Thioredoxin-like_sf"/>
</dbReference>
<dbReference type="SUPFAM" id="SSF52833">
    <property type="entry name" value="Thioredoxin-like"/>
    <property type="match status" value="1"/>
</dbReference>
<comment type="caution">
    <text evidence="7">The sequence shown here is derived from an EMBL/GenBank/DDBJ whole genome shotgun (WGS) entry which is preliminary data.</text>
</comment>
<dbReference type="Pfam" id="PF07976">
    <property type="entry name" value="Phe_hydrox_dim"/>
    <property type="match status" value="1"/>
</dbReference>
<dbReference type="SUPFAM" id="SSF54373">
    <property type="entry name" value="FAD-linked reductases, C-terminal domain"/>
    <property type="match status" value="1"/>
</dbReference>
<dbReference type="RefSeq" id="XP_043126999.1">
    <property type="nucleotide sequence ID" value="XM_043271064.1"/>
</dbReference>
<dbReference type="InterPro" id="IPR002938">
    <property type="entry name" value="FAD-bd"/>
</dbReference>
<dbReference type="Proteomes" id="UP000710440">
    <property type="component" value="Unassembled WGS sequence"/>
</dbReference>
<dbReference type="PRINTS" id="PR00420">
    <property type="entry name" value="RNGMNOXGNASE"/>
</dbReference>
<feature type="domain" description="FAD-binding" evidence="5">
    <location>
        <begin position="83"/>
        <end position="145"/>
    </location>
</feature>
<dbReference type="GO" id="GO:0016709">
    <property type="term" value="F:oxidoreductase activity, acting on paired donors, with incorporation or reduction of molecular oxygen, NAD(P)H as one donor, and incorporation of one atom of oxygen"/>
    <property type="evidence" value="ECO:0007669"/>
    <property type="project" value="UniProtKB-ARBA"/>
</dbReference>
<keyword evidence="8" id="KW-1185">Reference proteome</keyword>
<evidence type="ECO:0000259" key="5">
    <source>
        <dbReference type="Pfam" id="PF01494"/>
    </source>
</evidence>
<keyword evidence="3" id="KW-0274">FAD</keyword>
<dbReference type="OrthoDB" id="1716816at2759"/>
<dbReference type="PANTHER" id="PTHR43004:SF20">
    <property type="entry name" value="2-MONOOXYGENASE, PUTATIVE (AFU_ORTHOLOGUE AFUA_1G13660)-RELATED"/>
    <property type="match status" value="1"/>
</dbReference>
<dbReference type="InterPro" id="IPR036188">
    <property type="entry name" value="FAD/NAD-bd_sf"/>
</dbReference>
<dbReference type="InterPro" id="IPR050641">
    <property type="entry name" value="RIFMO-like"/>
</dbReference>
<dbReference type="AlphaFoldDB" id="A0A9P3C062"/>